<evidence type="ECO:0000259" key="1">
    <source>
        <dbReference type="Pfam" id="PF00027"/>
    </source>
</evidence>
<dbReference type="InterPro" id="IPR000595">
    <property type="entry name" value="cNMP-bd_dom"/>
</dbReference>
<keyword evidence="3" id="KW-1185">Reference proteome</keyword>
<comment type="caution">
    <text evidence="2">The sequence shown here is derived from an EMBL/GenBank/DDBJ whole genome shotgun (WGS) entry which is preliminary data.</text>
</comment>
<accession>A0A6P0UJB1</accession>
<dbReference type="CDD" id="cd00038">
    <property type="entry name" value="CAP_ED"/>
    <property type="match status" value="1"/>
</dbReference>
<dbReference type="Pfam" id="PF00027">
    <property type="entry name" value="cNMP_binding"/>
    <property type="match status" value="1"/>
</dbReference>
<name>A0A6P0UJB1_9FLAO</name>
<reference evidence="2 3" key="1">
    <citation type="submission" date="2020-01" db="EMBL/GenBank/DDBJ databases">
        <title>Leptobacterium flavescens.</title>
        <authorList>
            <person name="Wang G."/>
        </authorList>
    </citation>
    <scope>NUCLEOTIDE SEQUENCE [LARGE SCALE GENOMIC DNA]</scope>
    <source>
        <strain evidence="2 3">KCTC 22160</strain>
    </source>
</reference>
<proteinExistence type="predicted"/>
<evidence type="ECO:0000313" key="2">
    <source>
        <dbReference type="EMBL" id="NER13461.1"/>
    </source>
</evidence>
<organism evidence="2 3">
    <name type="scientific">Leptobacterium flavescens</name>
    <dbReference type="NCBI Taxonomy" id="472055"/>
    <lineage>
        <taxon>Bacteria</taxon>
        <taxon>Pseudomonadati</taxon>
        <taxon>Bacteroidota</taxon>
        <taxon>Flavobacteriia</taxon>
        <taxon>Flavobacteriales</taxon>
        <taxon>Flavobacteriaceae</taxon>
        <taxon>Leptobacterium</taxon>
    </lineage>
</organism>
<dbReference type="Proteomes" id="UP000468581">
    <property type="component" value="Unassembled WGS sequence"/>
</dbReference>
<dbReference type="SUPFAM" id="SSF51206">
    <property type="entry name" value="cAMP-binding domain-like"/>
    <property type="match status" value="1"/>
</dbReference>
<protein>
    <submittedName>
        <fullName evidence="2">Cyclic nucleotide-binding domain-containing protein</fullName>
    </submittedName>
</protein>
<dbReference type="RefSeq" id="WP_163606500.1">
    <property type="nucleotide sequence ID" value="NZ_JAABOO010000002.1"/>
</dbReference>
<dbReference type="InterPro" id="IPR014710">
    <property type="entry name" value="RmlC-like_jellyroll"/>
</dbReference>
<sequence>MDHRSTLDESLHRTEYLKNGDVFLEYGKPCTRIGKLISGVMRGFVYNDEGDEITTHFYQEGDVIIGSYIPNISMTMTIQAMEDCEISIADYAEVMSWVNKDREITEIITREFQKLNDQLQSRLVSLLNLSSVEKYELFLKEYPNLINRIPHYYVANYLGITPTQLSRARKQFIDKCK</sequence>
<evidence type="ECO:0000313" key="3">
    <source>
        <dbReference type="Proteomes" id="UP000468581"/>
    </source>
</evidence>
<feature type="domain" description="Cyclic nucleotide-binding" evidence="1">
    <location>
        <begin position="16"/>
        <end position="97"/>
    </location>
</feature>
<gene>
    <name evidence="2" type="ORF">GWK08_08440</name>
</gene>
<dbReference type="Gene3D" id="2.60.120.10">
    <property type="entry name" value="Jelly Rolls"/>
    <property type="match status" value="1"/>
</dbReference>
<dbReference type="EMBL" id="JAABOO010000002">
    <property type="protein sequence ID" value="NER13461.1"/>
    <property type="molecule type" value="Genomic_DNA"/>
</dbReference>
<dbReference type="InterPro" id="IPR018490">
    <property type="entry name" value="cNMP-bd_dom_sf"/>
</dbReference>
<dbReference type="AlphaFoldDB" id="A0A6P0UJB1"/>